<feature type="non-terminal residue" evidence="2">
    <location>
        <position position="72"/>
    </location>
</feature>
<sequence length="72" mass="7849">MDCHDVALDGKRVLVIVPDSTRHAPIPLMFRLLHELLQGRVAELAYLVALGTHPPMDEDAIDALVGVPAAQR</sequence>
<protein>
    <recommendedName>
        <fullName evidence="1">LarA-like N-terminal domain-containing protein</fullName>
    </recommendedName>
</protein>
<comment type="caution">
    <text evidence="2">The sequence shown here is derived from an EMBL/GenBank/DDBJ whole genome shotgun (WGS) entry which is preliminary data.</text>
</comment>
<dbReference type="Pfam" id="PF09861">
    <property type="entry name" value="Lar_N"/>
    <property type="match status" value="1"/>
</dbReference>
<accession>T1CLR2</accession>
<dbReference type="Gene3D" id="3.40.50.11440">
    <property type="match status" value="1"/>
</dbReference>
<dbReference type="GO" id="GO:0050043">
    <property type="term" value="F:lactate racemase activity"/>
    <property type="evidence" value="ECO:0007669"/>
    <property type="project" value="InterPro"/>
</dbReference>
<name>T1CLR2_9ZZZZ</name>
<dbReference type="EMBL" id="AUZY01003461">
    <property type="protein sequence ID" value="EQD69129.1"/>
    <property type="molecule type" value="Genomic_DNA"/>
</dbReference>
<dbReference type="InterPro" id="IPR018657">
    <property type="entry name" value="LarA-like_N"/>
</dbReference>
<feature type="domain" description="LarA-like N-terminal" evidence="1">
    <location>
        <begin position="5"/>
        <end position="66"/>
    </location>
</feature>
<organism evidence="2">
    <name type="scientific">mine drainage metagenome</name>
    <dbReference type="NCBI Taxonomy" id="410659"/>
    <lineage>
        <taxon>unclassified sequences</taxon>
        <taxon>metagenomes</taxon>
        <taxon>ecological metagenomes</taxon>
    </lineage>
</organism>
<proteinExistence type="predicted"/>
<dbReference type="AlphaFoldDB" id="T1CLR2"/>
<evidence type="ECO:0000259" key="1">
    <source>
        <dbReference type="Pfam" id="PF09861"/>
    </source>
</evidence>
<gene>
    <name evidence="2" type="ORF">B1B_05457</name>
</gene>
<reference evidence="2" key="1">
    <citation type="submission" date="2013-08" db="EMBL/GenBank/DDBJ databases">
        <authorList>
            <person name="Mendez C."/>
            <person name="Richter M."/>
            <person name="Ferrer M."/>
            <person name="Sanchez J."/>
        </authorList>
    </citation>
    <scope>NUCLEOTIDE SEQUENCE</scope>
</reference>
<evidence type="ECO:0000313" key="2">
    <source>
        <dbReference type="EMBL" id="EQD69129.1"/>
    </source>
</evidence>
<reference evidence="2" key="2">
    <citation type="journal article" date="2014" name="ISME J.">
        <title>Microbial stratification in low pH oxic and suboxic macroscopic growths along an acid mine drainage.</title>
        <authorList>
            <person name="Mendez-Garcia C."/>
            <person name="Mesa V."/>
            <person name="Sprenger R.R."/>
            <person name="Richter M."/>
            <person name="Diez M.S."/>
            <person name="Solano J."/>
            <person name="Bargiela R."/>
            <person name="Golyshina O.V."/>
            <person name="Manteca A."/>
            <person name="Ramos J.L."/>
            <person name="Gallego J.R."/>
            <person name="Llorente I."/>
            <person name="Martins Dos Santos V.A."/>
            <person name="Jensen O.N."/>
            <person name="Pelaez A.I."/>
            <person name="Sanchez J."/>
            <person name="Ferrer M."/>
        </authorList>
    </citation>
    <scope>NUCLEOTIDE SEQUENCE</scope>
</reference>